<organism evidence="2 3">
    <name type="scientific">Ceratopteris richardii</name>
    <name type="common">Triangle waterfern</name>
    <dbReference type="NCBI Taxonomy" id="49495"/>
    <lineage>
        <taxon>Eukaryota</taxon>
        <taxon>Viridiplantae</taxon>
        <taxon>Streptophyta</taxon>
        <taxon>Embryophyta</taxon>
        <taxon>Tracheophyta</taxon>
        <taxon>Polypodiopsida</taxon>
        <taxon>Polypodiidae</taxon>
        <taxon>Polypodiales</taxon>
        <taxon>Pteridineae</taxon>
        <taxon>Pteridaceae</taxon>
        <taxon>Parkerioideae</taxon>
        <taxon>Ceratopteris</taxon>
    </lineage>
</organism>
<keyword evidence="1" id="KW-0732">Signal</keyword>
<sequence>MASAILMKMVRLVLANAILMLLLCSALRRSKQLHNHDAAGSARSSSGENEGYISTITITTGNYSDVFDDDEHQQHYNHEVHVEGEDEAISGEEQLSTDGSKTAFPETTSLEIARNEEKEFQFVFSGSSMANSAHNLEQSGTAIDADHYHHIDENHNDKSTETIIDKQKLPSDGNNVGFPETGRVESAMNEAEGSRSSCFGTCMDKWLHQRLWPGTAMDDLTDEEAYNVFSQFVARKWAVIRGDCDSVWPYDSKE</sequence>
<dbReference type="Proteomes" id="UP000825935">
    <property type="component" value="Chromosome 25"/>
</dbReference>
<reference evidence="2" key="1">
    <citation type="submission" date="2021-08" db="EMBL/GenBank/DDBJ databases">
        <title>WGS assembly of Ceratopteris richardii.</title>
        <authorList>
            <person name="Marchant D.B."/>
            <person name="Chen G."/>
            <person name="Jenkins J."/>
            <person name="Shu S."/>
            <person name="Leebens-Mack J."/>
            <person name="Grimwood J."/>
            <person name="Schmutz J."/>
            <person name="Soltis P."/>
            <person name="Soltis D."/>
            <person name="Chen Z.-H."/>
        </authorList>
    </citation>
    <scope>NUCLEOTIDE SEQUENCE</scope>
    <source>
        <strain evidence="2">Whitten #5841</strain>
        <tissue evidence="2">Leaf</tissue>
    </source>
</reference>
<accession>A0A8T2RPI5</accession>
<proteinExistence type="predicted"/>
<dbReference type="EMBL" id="CM035430">
    <property type="protein sequence ID" value="KAH7298399.1"/>
    <property type="molecule type" value="Genomic_DNA"/>
</dbReference>
<gene>
    <name evidence="2" type="ORF">KP509_25G041600</name>
</gene>
<name>A0A8T2RPI5_CERRI</name>
<comment type="caution">
    <text evidence="2">The sequence shown here is derived from an EMBL/GenBank/DDBJ whole genome shotgun (WGS) entry which is preliminary data.</text>
</comment>
<evidence type="ECO:0000313" key="2">
    <source>
        <dbReference type="EMBL" id="KAH7298399.1"/>
    </source>
</evidence>
<keyword evidence="3" id="KW-1185">Reference proteome</keyword>
<feature type="signal peptide" evidence="1">
    <location>
        <begin position="1"/>
        <end position="15"/>
    </location>
</feature>
<dbReference type="AlphaFoldDB" id="A0A8T2RPI5"/>
<evidence type="ECO:0000256" key="1">
    <source>
        <dbReference type="SAM" id="SignalP"/>
    </source>
</evidence>
<protein>
    <submittedName>
        <fullName evidence="2">Uncharacterized protein</fullName>
    </submittedName>
</protein>
<evidence type="ECO:0000313" key="3">
    <source>
        <dbReference type="Proteomes" id="UP000825935"/>
    </source>
</evidence>
<feature type="chain" id="PRO_5035836484" evidence="1">
    <location>
        <begin position="16"/>
        <end position="254"/>
    </location>
</feature>